<dbReference type="EMBL" id="JAUIQD010000003">
    <property type="protein sequence ID" value="KAK3357380.1"/>
    <property type="molecule type" value="Genomic_DNA"/>
</dbReference>
<protein>
    <submittedName>
        <fullName evidence="1">Uncharacterized protein</fullName>
    </submittedName>
</protein>
<dbReference type="Proteomes" id="UP001275084">
    <property type="component" value="Unassembled WGS sequence"/>
</dbReference>
<name>A0AAJ0HM49_9PEZI</name>
<reference evidence="1" key="2">
    <citation type="submission" date="2023-06" db="EMBL/GenBank/DDBJ databases">
        <authorList>
            <consortium name="Lawrence Berkeley National Laboratory"/>
            <person name="Haridas S."/>
            <person name="Hensen N."/>
            <person name="Bonometti L."/>
            <person name="Westerberg I."/>
            <person name="Brannstrom I.O."/>
            <person name="Guillou S."/>
            <person name="Cros-Aarteil S."/>
            <person name="Calhoun S."/>
            <person name="Kuo A."/>
            <person name="Mondo S."/>
            <person name="Pangilinan J."/>
            <person name="Riley R."/>
            <person name="Labutti K."/>
            <person name="Andreopoulos B."/>
            <person name="Lipzen A."/>
            <person name="Chen C."/>
            <person name="Yanf M."/>
            <person name="Daum C."/>
            <person name="Ng V."/>
            <person name="Clum A."/>
            <person name="Steindorff A."/>
            <person name="Ohm R."/>
            <person name="Martin F."/>
            <person name="Silar P."/>
            <person name="Natvig D."/>
            <person name="Lalanne C."/>
            <person name="Gautier V."/>
            <person name="Ament-Velasquez S.L."/>
            <person name="Kruys A."/>
            <person name="Hutchinson M.I."/>
            <person name="Powell A.J."/>
            <person name="Barry K."/>
            <person name="Miller A.N."/>
            <person name="Grigoriev I.V."/>
            <person name="Debuchy R."/>
            <person name="Gladieux P."/>
            <person name="Thoren M.H."/>
            <person name="Johannesson H."/>
        </authorList>
    </citation>
    <scope>NUCLEOTIDE SEQUENCE</scope>
    <source>
        <strain evidence="1">CBS 955.72</strain>
    </source>
</reference>
<keyword evidence="2" id="KW-1185">Reference proteome</keyword>
<gene>
    <name evidence="1" type="ORF">B0T25DRAFT_156581</name>
</gene>
<reference evidence="1" key="1">
    <citation type="journal article" date="2023" name="Mol. Phylogenet. Evol.">
        <title>Genome-scale phylogeny and comparative genomics of the fungal order Sordariales.</title>
        <authorList>
            <person name="Hensen N."/>
            <person name="Bonometti L."/>
            <person name="Westerberg I."/>
            <person name="Brannstrom I.O."/>
            <person name="Guillou S."/>
            <person name="Cros-Aarteil S."/>
            <person name="Calhoun S."/>
            <person name="Haridas S."/>
            <person name="Kuo A."/>
            <person name="Mondo S."/>
            <person name="Pangilinan J."/>
            <person name="Riley R."/>
            <person name="LaButti K."/>
            <person name="Andreopoulos B."/>
            <person name="Lipzen A."/>
            <person name="Chen C."/>
            <person name="Yan M."/>
            <person name="Daum C."/>
            <person name="Ng V."/>
            <person name="Clum A."/>
            <person name="Steindorff A."/>
            <person name="Ohm R.A."/>
            <person name="Martin F."/>
            <person name="Silar P."/>
            <person name="Natvig D.O."/>
            <person name="Lalanne C."/>
            <person name="Gautier V."/>
            <person name="Ament-Velasquez S.L."/>
            <person name="Kruys A."/>
            <person name="Hutchinson M.I."/>
            <person name="Powell A.J."/>
            <person name="Barry K."/>
            <person name="Miller A.N."/>
            <person name="Grigoriev I.V."/>
            <person name="Debuchy R."/>
            <person name="Gladieux P."/>
            <person name="Hiltunen Thoren M."/>
            <person name="Johannesson H."/>
        </authorList>
    </citation>
    <scope>NUCLEOTIDE SEQUENCE</scope>
    <source>
        <strain evidence="1">CBS 955.72</strain>
    </source>
</reference>
<evidence type="ECO:0000313" key="2">
    <source>
        <dbReference type="Proteomes" id="UP001275084"/>
    </source>
</evidence>
<sequence length="345" mass="39294">MLQQYISPGALRPFSHSSSWQRFPRLAATIRSVGTLPNKPSKHAPHKSKWDIIPKWTKPPKPKIRKPYEATTLIMDLIDERKNLTRDYNEQDASEQRKIWSQNPAASALLQRASGFKHEVKRSQANWKRKLSQFDQRQLTERDILSVAFLGVASDDLIPQQIPALSRTHGDLTFSSLDTTLLRSIGVWDRIAEDTPLAVQILLRRLETQHELQLKPKMEQEANQDSEKALMKDSQGLVKLLSTAEFQQTQRLIAPLLQTNEGRTIISQCADEVVAACTRYDRLLDDEKYTIKVLIFLKNVSYNLKTRNFSFGLLSNAVVQVLESRLQSNSSQQYPTTQNSISGAT</sequence>
<accession>A0AAJ0HM49</accession>
<proteinExistence type="predicted"/>
<comment type="caution">
    <text evidence="1">The sequence shown here is derived from an EMBL/GenBank/DDBJ whole genome shotgun (WGS) entry which is preliminary data.</text>
</comment>
<organism evidence="1 2">
    <name type="scientific">Lasiosphaeria hispida</name>
    <dbReference type="NCBI Taxonomy" id="260671"/>
    <lineage>
        <taxon>Eukaryota</taxon>
        <taxon>Fungi</taxon>
        <taxon>Dikarya</taxon>
        <taxon>Ascomycota</taxon>
        <taxon>Pezizomycotina</taxon>
        <taxon>Sordariomycetes</taxon>
        <taxon>Sordariomycetidae</taxon>
        <taxon>Sordariales</taxon>
        <taxon>Lasiosphaeriaceae</taxon>
        <taxon>Lasiosphaeria</taxon>
    </lineage>
</organism>
<dbReference type="AlphaFoldDB" id="A0AAJ0HM49"/>
<evidence type="ECO:0000313" key="1">
    <source>
        <dbReference type="EMBL" id="KAK3357380.1"/>
    </source>
</evidence>